<dbReference type="Proteomes" id="UP000217065">
    <property type="component" value="Unassembled WGS sequence"/>
</dbReference>
<accession>A0A264W1N5</accession>
<feature type="domain" description="Activator of Hsp90 ATPase homologue 1/2-like C-terminal" evidence="2">
    <location>
        <begin position="13"/>
        <end position="147"/>
    </location>
</feature>
<protein>
    <recommendedName>
        <fullName evidence="2">Activator of Hsp90 ATPase homologue 1/2-like C-terminal domain-containing protein</fullName>
    </recommendedName>
</protein>
<dbReference type="CDD" id="cd07814">
    <property type="entry name" value="SRPBCC_CalC_Aha1-like"/>
    <property type="match status" value="1"/>
</dbReference>
<evidence type="ECO:0000259" key="2">
    <source>
        <dbReference type="Pfam" id="PF08327"/>
    </source>
</evidence>
<dbReference type="Pfam" id="PF08327">
    <property type="entry name" value="AHSA1"/>
    <property type="match status" value="1"/>
</dbReference>
<evidence type="ECO:0000256" key="1">
    <source>
        <dbReference type="ARBA" id="ARBA00006817"/>
    </source>
</evidence>
<dbReference type="InterPro" id="IPR023393">
    <property type="entry name" value="START-like_dom_sf"/>
</dbReference>
<dbReference type="InterPro" id="IPR013538">
    <property type="entry name" value="ASHA1/2-like_C"/>
</dbReference>
<dbReference type="Gene3D" id="3.30.530.20">
    <property type="match status" value="1"/>
</dbReference>
<sequence length="170" mass="19408">MTRIVHHQLSISAPLAEVWTLWTDAKEVIKWFAPVANVEPVIGGKYELFFMPSNLPNKNTSGCHIVHMIPEQELTFTWKGPNQFTELMNTPTPQTLVTVRFKQNPNGSTCVKLFHRGFQEDNSWDYAYDWHELVWAGVLNQLKTHVEKSTDYLLGYTPNAETKLTVSCAG</sequence>
<evidence type="ECO:0000313" key="3">
    <source>
        <dbReference type="EMBL" id="OZS77508.1"/>
    </source>
</evidence>
<organism evidence="3 4">
    <name type="scientific">Tetzosporium hominis</name>
    <dbReference type="NCBI Taxonomy" id="2020506"/>
    <lineage>
        <taxon>Bacteria</taxon>
        <taxon>Bacillati</taxon>
        <taxon>Bacillota</taxon>
        <taxon>Bacilli</taxon>
        <taxon>Bacillales</taxon>
        <taxon>Caryophanaceae</taxon>
        <taxon>Tetzosporium</taxon>
    </lineage>
</organism>
<dbReference type="RefSeq" id="WP_094943340.1">
    <property type="nucleotide sequence ID" value="NZ_NOKQ01000220.1"/>
</dbReference>
<evidence type="ECO:0000313" key="4">
    <source>
        <dbReference type="Proteomes" id="UP000217065"/>
    </source>
</evidence>
<reference evidence="3 4" key="1">
    <citation type="submission" date="2017-07" db="EMBL/GenBank/DDBJ databases">
        <title>Tetzosporium hominis gen.nov. sp.nov.</title>
        <authorList>
            <person name="Tetz G."/>
            <person name="Tetz V."/>
        </authorList>
    </citation>
    <scope>NUCLEOTIDE SEQUENCE [LARGE SCALE GENOMIC DNA]</scope>
    <source>
        <strain evidence="3 4">VT-49</strain>
    </source>
</reference>
<keyword evidence="4" id="KW-1185">Reference proteome</keyword>
<name>A0A264W1N5_9BACL</name>
<dbReference type="AlphaFoldDB" id="A0A264W1N5"/>
<dbReference type="OrthoDB" id="2580049at2"/>
<dbReference type="SUPFAM" id="SSF55961">
    <property type="entry name" value="Bet v1-like"/>
    <property type="match status" value="1"/>
</dbReference>
<gene>
    <name evidence="3" type="ORF">CF394_09825</name>
</gene>
<dbReference type="EMBL" id="NOKQ01000220">
    <property type="protein sequence ID" value="OZS77508.1"/>
    <property type="molecule type" value="Genomic_DNA"/>
</dbReference>
<comment type="similarity">
    <text evidence="1">Belongs to the AHA1 family.</text>
</comment>
<comment type="caution">
    <text evidence="3">The sequence shown here is derived from an EMBL/GenBank/DDBJ whole genome shotgun (WGS) entry which is preliminary data.</text>
</comment>
<proteinExistence type="inferred from homology"/>